<protein>
    <submittedName>
        <fullName evidence="1">Uncharacterized protein</fullName>
    </submittedName>
</protein>
<dbReference type="EMBL" id="MING01000083">
    <property type="protein sequence ID" value="POG02842.1"/>
    <property type="molecule type" value="Genomic_DNA"/>
</dbReference>
<dbReference type="Gene3D" id="3.40.1000.10">
    <property type="entry name" value="Mog1/PsbP, alpha/beta/alpha sandwich"/>
    <property type="match status" value="1"/>
</dbReference>
<accession>A0A1X0ZMR0</accession>
<dbReference type="SUPFAM" id="SSF55724">
    <property type="entry name" value="Mog1p/PsbP-like"/>
    <property type="match status" value="1"/>
</dbReference>
<reference evidence="1 2" key="2">
    <citation type="submission" date="2018-03" db="EMBL/GenBank/DDBJ databases">
        <title>Draft genome of Pseudomonas putida strain KH-18-2.</title>
        <authorList>
            <person name="Yoshizawa S."/>
            <person name="Khan N.H."/>
            <person name="Nishimura M."/>
            <person name="Chiura H.X."/>
            <person name="Ogura Y."/>
            <person name="Hayashi T."/>
            <person name="Kogure K."/>
        </authorList>
    </citation>
    <scope>NUCLEOTIDE SEQUENCE [LARGE SCALE GENOMIC DNA]</scope>
    <source>
        <strain evidence="1 2">KH-18-2</strain>
    </source>
</reference>
<dbReference type="InterPro" id="IPR016123">
    <property type="entry name" value="Mog1/PsbP_a/b/a-sand"/>
</dbReference>
<sequence length="143" mass="16197">MTQYLTHDVILDLGDEAPEDLTLNMLRFPNRQTTLVIARSPVANTKTLDEALEEQLNVLRKKSKALTITPAKVTRLGSNEHPVDSREMAIQFMVGNKPHYQLQAACLIPGQQRMMVLNYSKPGPLSDDDISHWRALKDELRFA</sequence>
<evidence type="ECO:0000313" key="1">
    <source>
        <dbReference type="EMBL" id="POG02842.1"/>
    </source>
</evidence>
<dbReference type="RefSeq" id="WP_021783202.1">
    <property type="nucleotide sequence ID" value="NZ_JBDOCQ010000038.1"/>
</dbReference>
<name>A0A1X0ZMR0_PSEPU</name>
<dbReference type="AlphaFoldDB" id="A0A1X0ZMR0"/>
<dbReference type="Pfam" id="PF08786">
    <property type="entry name" value="DcrB"/>
    <property type="match status" value="1"/>
</dbReference>
<comment type="caution">
    <text evidence="1">The sequence shown here is derived from an EMBL/GenBank/DDBJ whole genome shotgun (WGS) entry which is preliminary data.</text>
</comment>
<organism evidence="1 2">
    <name type="scientific">Pseudomonas putida</name>
    <name type="common">Arthrobacter siderocapsulatus</name>
    <dbReference type="NCBI Taxonomy" id="303"/>
    <lineage>
        <taxon>Bacteria</taxon>
        <taxon>Pseudomonadati</taxon>
        <taxon>Pseudomonadota</taxon>
        <taxon>Gammaproteobacteria</taxon>
        <taxon>Pseudomonadales</taxon>
        <taxon>Pseudomonadaceae</taxon>
        <taxon>Pseudomonas</taxon>
    </lineage>
</organism>
<dbReference type="Proteomes" id="UP000237378">
    <property type="component" value="Unassembled WGS sequence"/>
</dbReference>
<reference evidence="1 2" key="1">
    <citation type="submission" date="2016-08" db="EMBL/GenBank/DDBJ databases">
        <authorList>
            <person name="Seilhamer J.J."/>
        </authorList>
    </citation>
    <scope>NUCLEOTIDE SEQUENCE [LARGE SCALE GENOMIC DNA]</scope>
    <source>
        <strain evidence="1 2">KH-18-2</strain>
    </source>
</reference>
<gene>
    <name evidence="1" type="ORF">BGP82_16120</name>
</gene>
<evidence type="ECO:0000313" key="2">
    <source>
        <dbReference type="Proteomes" id="UP000237378"/>
    </source>
</evidence>
<proteinExistence type="predicted"/>
<dbReference type="InterPro" id="IPR014894">
    <property type="entry name" value="DcrB/EagT6"/>
</dbReference>